<dbReference type="Pfam" id="PF01796">
    <property type="entry name" value="OB_ChsH2_C"/>
    <property type="match status" value="1"/>
</dbReference>
<dbReference type="PANTHER" id="PTHR34075:SF5">
    <property type="entry name" value="BLR3430 PROTEIN"/>
    <property type="match status" value="1"/>
</dbReference>
<dbReference type="STRING" id="1798401.A2363_00245"/>
<dbReference type="SUPFAM" id="SSF50249">
    <property type="entry name" value="Nucleic acid-binding proteins"/>
    <property type="match status" value="1"/>
</dbReference>
<sequence>MNSPVKIWRNQQRIAGLLAREGRIVSWTIVRVPPSGFSGLAPYPVAIVELAGGKRITAQLVDWSEKDLAFGRKVKVVVRRISDPPTEGVIPYGIKAKPL</sequence>
<dbReference type="InterPro" id="IPR012340">
    <property type="entry name" value="NA-bd_OB-fold"/>
</dbReference>
<evidence type="ECO:0000313" key="2">
    <source>
        <dbReference type="EMBL" id="OGG34857.1"/>
    </source>
</evidence>
<feature type="domain" description="ChsH2 C-terminal OB-fold" evidence="1">
    <location>
        <begin position="18"/>
        <end position="79"/>
    </location>
</feature>
<proteinExistence type="predicted"/>
<evidence type="ECO:0000259" key="1">
    <source>
        <dbReference type="Pfam" id="PF01796"/>
    </source>
</evidence>
<protein>
    <recommendedName>
        <fullName evidence="1">ChsH2 C-terminal OB-fold domain-containing protein</fullName>
    </recommendedName>
</protein>
<organism evidence="2 3">
    <name type="scientific">Candidatus Gottesmanbacteria bacterium RIFOXYB1_FULL_47_11</name>
    <dbReference type="NCBI Taxonomy" id="1798401"/>
    <lineage>
        <taxon>Bacteria</taxon>
        <taxon>Candidatus Gottesmaniibacteriota</taxon>
    </lineage>
</organism>
<gene>
    <name evidence="2" type="ORF">A2363_00245</name>
</gene>
<dbReference type="InterPro" id="IPR002878">
    <property type="entry name" value="ChsH2_C"/>
</dbReference>
<name>A0A1F6BEA6_9BACT</name>
<dbReference type="InterPro" id="IPR052513">
    <property type="entry name" value="Thioester_dehydratase-like"/>
</dbReference>
<dbReference type="Proteomes" id="UP000176186">
    <property type="component" value="Unassembled WGS sequence"/>
</dbReference>
<dbReference type="AlphaFoldDB" id="A0A1F6BEA6"/>
<evidence type="ECO:0000313" key="3">
    <source>
        <dbReference type="Proteomes" id="UP000176186"/>
    </source>
</evidence>
<dbReference type="EMBL" id="MFKE01000020">
    <property type="protein sequence ID" value="OGG34857.1"/>
    <property type="molecule type" value="Genomic_DNA"/>
</dbReference>
<reference evidence="2 3" key="1">
    <citation type="journal article" date="2016" name="Nat. Commun.">
        <title>Thousands of microbial genomes shed light on interconnected biogeochemical processes in an aquifer system.</title>
        <authorList>
            <person name="Anantharaman K."/>
            <person name="Brown C.T."/>
            <person name="Hug L.A."/>
            <person name="Sharon I."/>
            <person name="Castelle C.J."/>
            <person name="Probst A.J."/>
            <person name="Thomas B.C."/>
            <person name="Singh A."/>
            <person name="Wilkins M.J."/>
            <person name="Karaoz U."/>
            <person name="Brodie E.L."/>
            <person name="Williams K.H."/>
            <person name="Hubbard S.S."/>
            <person name="Banfield J.F."/>
        </authorList>
    </citation>
    <scope>NUCLEOTIDE SEQUENCE [LARGE SCALE GENOMIC DNA]</scope>
</reference>
<comment type="caution">
    <text evidence="2">The sequence shown here is derived from an EMBL/GenBank/DDBJ whole genome shotgun (WGS) entry which is preliminary data.</text>
</comment>
<accession>A0A1F6BEA6</accession>
<dbReference type="PANTHER" id="PTHR34075">
    <property type="entry name" value="BLR3430 PROTEIN"/>
    <property type="match status" value="1"/>
</dbReference>